<accession>A0A418WN59</accession>
<dbReference type="AlphaFoldDB" id="A0A418WN59"/>
<keyword evidence="2" id="KW-1185">Reference proteome</keyword>
<evidence type="ECO:0000313" key="1">
    <source>
        <dbReference type="EMBL" id="RJF91431.1"/>
    </source>
</evidence>
<comment type="caution">
    <text evidence="1">The sequence shown here is derived from an EMBL/GenBank/DDBJ whole genome shotgun (WGS) entry which is preliminary data.</text>
</comment>
<reference evidence="1 2" key="1">
    <citation type="submission" date="2018-09" db="EMBL/GenBank/DDBJ databases">
        <authorList>
            <person name="Zhu H."/>
        </authorList>
    </citation>
    <scope>NUCLEOTIDE SEQUENCE [LARGE SCALE GENOMIC DNA]</scope>
    <source>
        <strain evidence="1 2">K2R01-6</strain>
    </source>
</reference>
<dbReference type="InterPro" id="IPR029058">
    <property type="entry name" value="AB_hydrolase_fold"/>
</dbReference>
<dbReference type="Proteomes" id="UP000286100">
    <property type="component" value="Unassembled WGS sequence"/>
</dbReference>
<dbReference type="EMBL" id="QYUM01000003">
    <property type="protein sequence ID" value="RJF91431.1"/>
    <property type="molecule type" value="Genomic_DNA"/>
</dbReference>
<evidence type="ECO:0000313" key="2">
    <source>
        <dbReference type="Proteomes" id="UP000286100"/>
    </source>
</evidence>
<gene>
    <name evidence="1" type="ORF">D3876_15170</name>
</gene>
<dbReference type="SUPFAM" id="SSF53474">
    <property type="entry name" value="alpha/beta-Hydrolases"/>
    <property type="match status" value="1"/>
</dbReference>
<sequence length="241" mass="25997">MNPGGLHWLAYPWGGGRERIVRIGDDGATPLLLLAPLLEEANRTRHFLIQTMHGLAGRGFCCFLPDLPGTLESSVPIEQVSWNDWHDALACARAAIGRPFHLASFRGGALLDGAVEASSRWRLAPAAGESLVRELIRTKMAADREDGQTKSAAALEVHARSEGLEVSGYRLNAGFVSGLKTATSSAEGSVRSLRLESDPLPADARIAGTPLWRRIEPSHDPVLSQYVVNDIVEWISTCANG</sequence>
<proteinExistence type="predicted"/>
<name>A0A418WN59_9SPHN</name>
<dbReference type="OrthoDB" id="7390151at2"/>
<dbReference type="Gene3D" id="3.40.50.1820">
    <property type="entry name" value="alpha/beta hydrolase"/>
    <property type="match status" value="1"/>
</dbReference>
<organism evidence="1 2">
    <name type="scientific">Sphingomonas cavernae</name>
    <dbReference type="NCBI Taxonomy" id="2320861"/>
    <lineage>
        <taxon>Bacteria</taxon>
        <taxon>Pseudomonadati</taxon>
        <taxon>Pseudomonadota</taxon>
        <taxon>Alphaproteobacteria</taxon>
        <taxon>Sphingomonadales</taxon>
        <taxon>Sphingomonadaceae</taxon>
        <taxon>Sphingomonas</taxon>
    </lineage>
</organism>
<protein>
    <submittedName>
        <fullName evidence="1">Uncharacterized protein</fullName>
    </submittedName>
</protein>
<dbReference type="RefSeq" id="WP_119763554.1">
    <property type="nucleotide sequence ID" value="NZ_QYUM01000003.1"/>
</dbReference>